<name>A0A0H5DQ52_9BACT</name>
<accession>A0A0H5DQ52</accession>
<protein>
    <recommendedName>
        <fullName evidence="1">Polymerase/histidinol phosphatase N-terminal domain-containing protein</fullName>
    </recommendedName>
</protein>
<dbReference type="CDD" id="cd07432">
    <property type="entry name" value="PHP_HisPPase"/>
    <property type="match status" value="1"/>
</dbReference>
<evidence type="ECO:0000313" key="3">
    <source>
        <dbReference type="Proteomes" id="UP000220251"/>
    </source>
</evidence>
<dbReference type="RefSeq" id="WP_098038625.1">
    <property type="nucleotide sequence ID" value="NZ_CWGJ01000019.1"/>
</dbReference>
<dbReference type="InterPro" id="IPR003141">
    <property type="entry name" value="Pol/His_phosphatase_N"/>
</dbReference>
<dbReference type="Gene3D" id="3.20.20.140">
    <property type="entry name" value="Metal-dependent hydrolases"/>
    <property type="match status" value="1"/>
</dbReference>
<dbReference type="OrthoDB" id="9804333at2"/>
<organism evidence="2 3">
    <name type="scientific">Estrella lausannensis</name>
    <dbReference type="NCBI Taxonomy" id="483423"/>
    <lineage>
        <taxon>Bacteria</taxon>
        <taxon>Pseudomonadati</taxon>
        <taxon>Chlamydiota</taxon>
        <taxon>Chlamydiia</taxon>
        <taxon>Parachlamydiales</taxon>
        <taxon>Candidatus Criblamydiaceae</taxon>
        <taxon>Estrella</taxon>
    </lineage>
</organism>
<feature type="domain" description="Polymerase/histidinol phosphatase N-terminal" evidence="1">
    <location>
        <begin position="3"/>
        <end position="71"/>
    </location>
</feature>
<dbReference type="PANTHER" id="PTHR42924:SF3">
    <property type="entry name" value="POLYMERASE_HISTIDINOL PHOSPHATASE N-TERMINAL DOMAIN-CONTAINING PROTEIN"/>
    <property type="match status" value="1"/>
</dbReference>
<dbReference type="Proteomes" id="UP000220251">
    <property type="component" value="Unassembled WGS sequence"/>
</dbReference>
<sequence length="226" mass="25252">MRGIFHLHTRHSFDSMTSPAKIVDVAIKNKLDLLLIADHDTLAGSIEAKEIAREKNPNLQVPIAGEFFTDVGDIIVADVPVDFAPSFDHKDLCKRAKKAGGFTVLPHPLDGHHLEKIDFTCIDCIEIFNSRSRPEHDVLSKELAQRHQKPVIYGADAHFSQDLLNCLFEWEGPLLSPSFMKPIRLVKTPSYRKSLSQAIKGIKQKDPALFARSLIRALKKASSSSH</sequence>
<dbReference type="EMBL" id="CWGJ01000019">
    <property type="protein sequence ID" value="CRX38761.1"/>
    <property type="molecule type" value="Genomic_DNA"/>
</dbReference>
<keyword evidence="3" id="KW-1185">Reference proteome</keyword>
<dbReference type="GO" id="GO:0035312">
    <property type="term" value="F:5'-3' DNA exonuclease activity"/>
    <property type="evidence" value="ECO:0007669"/>
    <property type="project" value="TreeGrafter"/>
</dbReference>
<reference evidence="3" key="1">
    <citation type="submission" date="2015-06" db="EMBL/GenBank/DDBJ databases">
        <authorList>
            <person name="Bertelli C."/>
        </authorList>
    </citation>
    <scope>NUCLEOTIDE SEQUENCE [LARGE SCALE GENOMIC DNA]</scope>
    <source>
        <strain evidence="3">CRIB-30</strain>
    </source>
</reference>
<dbReference type="SMART" id="SM00481">
    <property type="entry name" value="POLIIIAc"/>
    <property type="match status" value="1"/>
</dbReference>
<gene>
    <name evidence="2" type="ORF">ELAC_1425</name>
</gene>
<dbReference type="InterPro" id="IPR052018">
    <property type="entry name" value="PHP_domain"/>
</dbReference>
<dbReference type="SUPFAM" id="SSF89550">
    <property type="entry name" value="PHP domain-like"/>
    <property type="match status" value="1"/>
</dbReference>
<dbReference type="GO" id="GO:0004534">
    <property type="term" value="F:5'-3' RNA exonuclease activity"/>
    <property type="evidence" value="ECO:0007669"/>
    <property type="project" value="TreeGrafter"/>
</dbReference>
<evidence type="ECO:0000313" key="2">
    <source>
        <dbReference type="EMBL" id="CRX38761.1"/>
    </source>
</evidence>
<dbReference type="InterPro" id="IPR016195">
    <property type="entry name" value="Pol/histidinol_Pase-like"/>
</dbReference>
<dbReference type="AlphaFoldDB" id="A0A0H5DQ52"/>
<evidence type="ECO:0000259" key="1">
    <source>
        <dbReference type="SMART" id="SM00481"/>
    </source>
</evidence>
<dbReference type="PANTHER" id="PTHR42924">
    <property type="entry name" value="EXONUCLEASE"/>
    <property type="match status" value="1"/>
</dbReference>
<proteinExistence type="predicted"/>